<dbReference type="AlphaFoldDB" id="A0A4R8Q8J9"/>
<name>A0A4R8Q8J9_9PEZI</name>
<organism evidence="1 2">
    <name type="scientific">Colletotrichum spinosum</name>
    <dbReference type="NCBI Taxonomy" id="1347390"/>
    <lineage>
        <taxon>Eukaryota</taxon>
        <taxon>Fungi</taxon>
        <taxon>Dikarya</taxon>
        <taxon>Ascomycota</taxon>
        <taxon>Pezizomycotina</taxon>
        <taxon>Sordariomycetes</taxon>
        <taxon>Hypocreomycetidae</taxon>
        <taxon>Glomerellales</taxon>
        <taxon>Glomerellaceae</taxon>
        <taxon>Colletotrichum</taxon>
        <taxon>Colletotrichum orbiculare species complex</taxon>
    </lineage>
</organism>
<dbReference type="EMBL" id="QAPG01000062">
    <property type="protein sequence ID" value="TDZ33580.1"/>
    <property type="molecule type" value="Genomic_DNA"/>
</dbReference>
<evidence type="ECO:0000313" key="1">
    <source>
        <dbReference type="EMBL" id="TDZ33580.1"/>
    </source>
</evidence>
<proteinExistence type="predicted"/>
<protein>
    <submittedName>
        <fullName evidence="1">Uncharacterized protein</fullName>
    </submittedName>
</protein>
<dbReference type="Proteomes" id="UP000295083">
    <property type="component" value="Unassembled WGS sequence"/>
</dbReference>
<reference evidence="1 2" key="1">
    <citation type="submission" date="2018-11" db="EMBL/GenBank/DDBJ databases">
        <title>Genome sequence and assembly of Colletotrichum spinosum.</title>
        <authorList>
            <person name="Gan P."/>
            <person name="Shirasu K."/>
        </authorList>
    </citation>
    <scope>NUCLEOTIDE SEQUENCE [LARGE SCALE GENOMIC DNA]</scope>
    <source>
        <strain evidence="1 2">CBS 515.97</strain>
    </source>
</reference>
<gene>
    <name evidence="1" type="ORF">C8035_v011529</name>
</gene>
<comment type="caution">
    <text evidence="1">The sequence shown here is derived from an EMBL/GenBank/DDBJ whole genome shotgun (WGS) entry which is preliminary data.</text>
</comment>
<sequence length="396" mass="43532">MPSSTLSQLQFHNAGPLTTTWTAPTSCATMTPPVGLGWYPYRDTGVLYLSESCDVNQTNYNDCAPSAAAIEEDWRGKFGDPARRKMVYYHSPGLACPASWTTVGVAARDEVSSYSLSGIFTSPTPTEEGWRTDLAPTFEPINNQFVSALEPRETLVVCCPDGYKPISAGGGCFSEVSRELYTATTGCQFIDREDAPYTIVTVTYTYYGKPVTGLFQSLTGTTDHWDSRVETIEPSQSSEYFGLIQTPAVSLLPLTGLHCSDMGMALGHFGLVDNIDEHEEVGRIKSLGSNISSLDSIVEVGQRSEQCLPTPFYLSPSSLDRAAAPTPTSAAHPSAANCVHDLSQALLCFLFRFLVCPSLHVLYLYLQLRLQYRLFLSQLHHHEPSQQHLHALSREY</sequence>
<accession>A0A4R8Q8J9</accession>
<keyword evidence="2" id="KW-1185">Reference proteome</keyword>
<evidence type="ECO:0000313" key="2">
    <source>
        <dbReference type="Proteomes" id="UP000295083"/>
    </source>
</evidence>